<feature type="domain" description="Glycoside hydrolase family 38 central" evidence="11">
    <location>
        <begin position="355"/>
        <end position="431"/>
    </location>
</feature>
<evidence type="ECO:0000256" key="7">
    <source>
        <dbReference type="ARBA" id="ARBA00023157"/>
    </source>
</evidence>
<dbReference type="PANTHER" id="PTHR11607:SF3">
    <property type="entry name" value="LYSOSOMAL ALPHA-MANNOSIDASE"/>
    <property type="match status" value="1"/>
</dbReference>
<sequence length="978" mass="111319">MKYLGVLCVTLLALQAKSAQAACGYESCHETKSNMVNIHLVPHSHDDVGWLKTVDQYFYGHKNNIQHAGVQYIIDTVIAELIKNPDRRFIQVETSFFSKWWSEQSETAKEIVKKLVNEGRLQFTNGAWSMNDEAAVNYQSVIDQFSLGLKFLDDTFGTCGRPTVGWQIDPFGHSREQASLYAQMGYDGEFFSRMDHNDKGRRMADLALEMVWDASESLDIKLFTGLLYTYYWDTPGFCFDVHCSDDPIIDGNSYDNNVKSRVDDFIAYAAQVAEKFRTNHIMIPMGGDFQYEDAEVNFKNMDKLVKYINERQSSGSKYNIIYSTPACYLHSVHQSVQSYPNKTQDFFPYGSDSNSFWTGYFSSRPTQKRFERDGNHILQVAKELSVFADLNSEEQKEKLNYLRQIMGVMQHHDAITGTEKQAVSNDYDRLLSDGMVGGTNIARDALRKVTPLPTGEFESCLNLNISECAFTKDNADNLAVTLYNPLAHTTKQYVRLPVKNENYQVTDDKGRVVASELVPVSQQIIDLEFRETDTQYELVFKATVDKIANYYVKKVESQSAAQPIKAVKSVSGETREDGETVVQTSTIKLTIDNNSGLLKTVEMNGISENIEQSFGVYRTYDSGAYLFRQYNQGDFVIQDGGVEFTVYEGSQVKEIHQVFNEYVSQVIRLYEDRNTVEFDWQVGPIPREEEFGNEVVIVFSSEIESKGVFYTDANGRELLKREKDKREDFNSELDRQPTAGNYYPITSRIALQDSKKRMAILNDRAQGGSSMKDGQIELMLHRRLVRDDGLGVDEVLNEEKYGQPLIARGKVYLVLNSAEESTSAEREWEKEHHLPLWKFFSKNSGSTSSPAKSVPSFDDFPKSVHLLTLEPFNDGEVLLRVENFMDHTEGNVVSFNIRPLFDYLNGEEIRETTLDGNLPLSDMKRFKFHAEGSGVRGSEPEYYTSAHKPLEVTASQDPADFAVTLKPMQIRTFIVKTK</sequence>
<evidence type="ECO:0000259" key="11">
    <source>
        <dbReference type="SMART" id="SM00872"/>
    </source>
</evidence>
<evidence type="ECO:0000256" key="10">
    <source>
        <dbReference type="RuleBase" id="RU361199"/>
    </source>
</evidence>
<evidence type="ECO:0000256" key="9">
    <source>
        <dbReference type="ARBA" id="ARBA00023295"/>
    </source>
</evidence>
<dbReference type="InterPro" id="IPR011682">
    <property type="entry name" value="Glyco_hydro_38_C"/>
</dbReference>
<dbReference type="SMART" id="SM00872">
    <property type="entry name" value="Alpha-mann_mid"/>
    <property type="match status" value="1"/>
</dbReference>
<keyword evidence="4 10" id="KW-0479">Metal-binding</keyword>
<dbReference type="eggNOG" id="KOG1959">
    <property type="taxonomic scope" value="Eukaryota"/>
</dbReference>
<evidence type="ECO:0000313" key="13">
    <source>
        <dbReference type="Proteomes" id="UP000007801"/>
    </source>
</evidence>
<dbReference type="InterPro" id="IPR013780">
    <property type="entry name" value="Glyco_hydro_b"/>
</dbReference>
<dbReference type="GO" id="GO:0046872">
    <property type="term" value="F:metal ion binding"/>
    <property type="evidence" value="ECO:0007669"/>
    <property type="project" value="UniProtKB-KW"/>
</dbReference>
<dbReference type="FunFam" id="1.20.1270.50:FF:000002">
    <property type="entry name" value="Alpha-mannosidase"/>
    <property type="match status" value="1"/>
</dbReference>
<evidence type="ECO:0000256" key="8">
    <source>
        <dbReference type="ARBA" id="ARBA00023180"/>
    </source>
</evidence>
<comment type="cofactor">
    <cofactor evidence="10">
        <name>Zn(2+)</name>
        <dbReference type="ChEBI" id="CHEBI:29105"/>
    </cofactor>
    <text evidence="10">Binds 1 zinc ion per subunit.</text>
</comment>
<evidence type="ECO:0000256" key="1">
    <source>
        <dbReference type="ARBA" id="ARBA00000365"/>
    </source>
</evidence>
<dbReference type="FunFam" id="1.20.1270.50:FF:000003">
    <property type="entry name" value="Alpha-mannosidase"/>
    <property type="match status" value="1"/>
</dbReference>
<dbReference type="FunFam" id="2.60.40.1180:FF:000018">
    <property type="entry name" value="Alpha-mannosidase"/>
    <property type="match status" value="1"/>
</dbReference>
<keyword evidence="9 10" id="KW-0326">Glycosidase</keyword>
<dbReference type="KEGG" id="dan:6497179"/>
<proteinExistence type="inferred from homology"/>
<dbReference type="FunFam" id="2.70.98.30:FF:000003">
    <property type="entry name" value="Alpha-mannosidase"/>
    <property type="match status" value="1"/>
</dbReference>
<dbReference type="InterPro" id="IPR028995">
    <property type="entry name" value="Glyco_hydro_57/38_cen_sf"/>
</dbReference>
<accession>B3MM00</accession>
<keyword evidence="8" id="KW-0325">Glycoprotein</keyword>
<keyword evidence="10" id="KW-0732">Signal</keyword>
<dbReference type="Pfam" id="PF07748">
    <property type="entry name" value="Glyco_hydro_38C"/>
    <property type="match status" value="1"/>
</dbReference>
<evidence type="ECO:0000256" key="6">
    <source>
        <dbReference type="ARBA" id="ARBA00022833"/>
    </source>
</evidence>
<comment type="catalytic activity">
    <reaction evidence="1">
        <text>Hydrolysis of terminal, non-reducing alpha-D-mannose residues in alpha-D-mannosides.</text>
        <dbReference type="EC" id="3.2.1.24"/>
    </reaction>
</comment>
<evidence type="ECO:0000256" key="3">
    <source>
        <dbReference type="ARBA" id="ARBA00012752"/>
    </source>
</evidence>
<evidence type="ECO:0000256" key="5">
    <source>
        <dbReference type="ARBA" id="ARBA00022801"/>
    </source>
</evidence>
<dbReference type="InterPro" id="IPR015341">
    <property type="entry name" value="Glyco_hydro_38_cen"/>
</dbReference>
<dbReference type="SUPFAM" id="SSF88713">
    <property type="entry name" value="Glycoside hydrolase/deacetylase"/>
    <property type="match status" value="1"/>
</dbReference>
<dbReference type="Gene3D" id="1.20.1270.50">
    <property type="entry name" value="Glycoside hydrolase family 38, central domain"/>
    <property type="match status" value="2"/>
</dbReference>
<organism evidence="12 13">
    <name type="scientific">Drosophila ananassae</name>
    <name type="common">Fruit fly</name>
    <dbReference type="NCBI Taxonomy" id="7217"/>
    <lineage>
        <taxon>Eukaryota</taxon>
        <taxon>Metazoa</taxon>
        <taxon>Ecdysozoa</taxon>
        <taxon>Arthropoda</taxon>
        <taxon>Hexapoda</taxon>
        <taxon>Insecta</taxon>
        <taxon>Pterygota</taxon>
        <taxon>Neoptera</taxon>
        <taxon>Endopterygota</taxon>
        <taxon>Diptera</taxon>
        <taxon>Brachycera</taxon>
        <taxon>Muscomorpha</taxon>
        <taxon>Ephydroidea</taxon>
        <taxon>Drosophilidae</taxon>
        <taxon>Drosophila</taxon>
        <taxon>Sophophora</taxon>
    </lineage>
</organism>
<dbReference type="AlphaFoldDB" id="B3MM00"/>
<dbReference type="HOGENOM" id="CLU_004690_2_0_1"/>
<dbReference type="FunFam" id="2.60.40.1360:FF:000004">
    <property type="entry name" value="Alpha-mannosidase"/>
    <property type="match status" value="1"/>
</dbReference>
<keyword evidence="13" id="KW-1185">Reference proteome</keyword>
<dbReference type="Gene3D" id="2.60.40.1180">
    <property type="entry name" value="Golgi alpha-mannosidase II"/>
    <property type="match status" value="1"/>
</dbReference>
<dbReference type="InterPro" id="IPR050843">
    <property type="entry name" value="Glycosyl_Hydrlase_38"/>
</dbReference>
<dbReference type="EMBL" id="CH902620">
    <property type="protein sequence ID" value="EDV31828.1"/>
    <property type="molecule type" value="Genomic_DNA"/>
</dbReference>
<dbReference type="EC" id="3.2.1.-" evidence="10"/>
<dbReference type="InterPro" id="IPR011330">
    <property type="entry name" value="Glyco_hydro/deAcase_b/a-brl"/>
</dbReference>
<gene>
    <name evidence="12" type="primary">Dana\GF14352</name>
    <name evidence="12" type="synonym">dana_GLEANR_15114</name>
    <name evidence="12" type="ORF">GF14352</name>
</gene>
<comment type="similarity">
    <text evidence="2 10">Belongs to the glycosyl hydrolase 38 family.</text>
</comment>
<dbReference type="GeneID" id="6497179"/>
<dbReference type="InterPro" id="IPR041147">
    <property type="entry name" value="GH38_C"/>
</dbReference>
<dbReference type="CDD" id="cd10810">
    <property type="entry name" value="GH38N_AMII_LAM_like"/>
    <property type="match status" value="1"/>
</dbReference>
<dbReference type="Proteomes" id="UP000007801">
    <property type="component" value="Unassembled WGS sequence"/>
</dbReference>
<dbReference type="PhylomeDB" id="B3MM00"/>
<dbReference type="FunFam" id="3.20.110.10:FF:000001">
    <property type="entry name" value="Alpha-mannosidase"/>
    <property type="match status" value="1"/>
</dbReference>
<dbReference type="OrthoDB" id="2016903at2759"/>
<dbReference type="OMA" id="HCNDDPI"/>
<dbReference type="GO" id="GO:0006013">
    <property type="term" value="P:mannose metabolic process"/>
    <property type="evidence" value="ECO:0007669"/>
    <property type="project" value="InterPro"/>
</dbReference>
<dbReference type="PANTHER" id="PTHR11607">
    <property type="entry name" value="ALPHA-MANNOSIDASE"/>
    <property type="match status" value="1"/>
</dbReference>
<dbReference type="Gene3D" id="3.20.110.10">
    <property type="entry name" value="Glycoside hydrolase 38, N terminal domain"/>
    <property type="match status" value="1"/>
</dbReference>
<keyword evidence="6 10" id="KW-0862">Zinc</keyword>
<evidence type="ECO:0000256" key="4">
    <source>
        <dbReference type="ARBA" id="ARBA00022723"/>
    </source>
</evidence>
<dbReference type="STRING" id="7217.B3MM00"/>
<keyword evidence="7" id="KW-1015">Disulfide bond</keyword>
<evidence type="ECO:0000313" key="12">
    <source>
        <dbReference type="EMBL" id="EDV31828.1"/>
    </source>
</evidence>
<evidence type="ECO:0000256" key="2">
    <source>
        <dbReference type="ARBA" id="ARBA00009792"/>
    </source>
</evidence>
<dbReference type="FunCoup" id="B3MM00">
    <property type="interactions" value="154"/>
</dbReference>
<dbReference type="Gene3D" id="2.60.40.1360">
    <property type="match status" value="1"/>
</dbReference>
<dbReference type="InParanoid" id="B3MM00"/>
<feature type="signal peptide" evidence="10">
    <location>
        <begin position="1"/>
        <end position="21"/>
    </location>
</feature>
<dbReference type="InterPro" id="IPR011013">
    <property type="entry name" value="Gal_mutarotase_sf_dom"/>
</dbReference>
<dbReference type="InterPro" id="IPR027291">
    <property type="entry name" value="Glyco_hydro_38_N_sf"/>
</dbReference>
<dbReference type="Gene3D" id="2.70.98.30">
    <property type="entry name" value="Golgi alpha-mannosidase II, domain 4"/>
    <property type="match status" value="1"/>
</dbReference>
<dbReference type="Pfam" id="PF01074">
    <property type="entry name" value="Glyco_hydro_38N"/>
    <property type="match status" value="1"/>
</dbReference>
<name>B3MM00_DROAN</name>
<reference evidence="12 13" key="1">
    <citation type="journal article" date="2007" name="Nature">
        <title>Evolution of genes and genomes on the Drosophila phylogeny.</title>
        <authorList>
            <consortium name="Drosophila 12 Genomes Consortium"/>
            <person name="Clark A.G."/>
            <person name="Eisen M.B."/>
            <person name="Smith D.R."/>
            <person name="Bergman C.M."/>
            <person name="Oliver B."/>
            <person name="Markow T.A."/>
            <person name="Kaufman T.C."/>
            <person name="Kellis M."/>
            <person name="Gelbart W."/>
            <person name="Iyer V.N."/>
            <person name="Pollard D.A."/>
            <person name="Sackton T.B."/>
            <person name="Larracuente A.M."/>
            <person name="Singh N.D."/>
            <person name="Abad J.P."/>
            <person name="Abt D.N."/>
            <person name="Adryan B."/>
            <person name="Aguade M."/>
            <person name="Akashi H."/>
            <person name="Anderson W.W."/>
            <person name="Aquadro C.F."/>
            <person name="Ardell D.H."/>
            <person name="Arguello R."/>
            <person name="Artieri C.G."/>
            <person name="Barbash D.A."/>
            <person name="Barker D."/>
            <person name="Barsanti P."/>
            <person name="Batterham P."/>
            <person name="Batzoglou S."/>
            <person name="Begun D."/>
            <person name="Bhutkar A."/>
            <person name="Blanco E."/>
            <person name="Bosak S.A."/>
            <person name="Bradley R.K."/>
            <person name="Brand A.D."/>
            <person name="Brent M.R."/>
            <person name="Brooks A.N."/>
            <person name="Brown R.H."/>
            <person name="Butlin R.K."/>
            <person name="Caggese C."/>
            <person name="Calvi B.R."/>
            <person name="Bernardo de Carvalho A."/>
            <person name="Caspi A."/>
            <person name="Castrezana S."/>
            <person name="Celniker S.E."/>
            <person name="Chang J.L."/>
            <person name="Chapple C."/>
            <person name="Chatterji S."/>
            <person name="Chinwalla A."/>
            <person name="Civetta A."/>
            <person name="Clifton S.W."/>
            <person name="Comeron J.M."/>
            <person name="Costello J.C."/>
            <person name="Coyne J.A."/>
            <person name="Daub J."/>
            <person name="David R.G."/>
            <person name="Delcher A.L."/>
            <person name="Delehaunty K."/>
            <person name="Do C.B."/>
            <person name="Ebling H."/>
            <person name="Edwards K."/>
            <person name="Eickbush T."/>
            <person name="Evans J.D."/>
            <person name="Filipski A."/>
            <person name="Findeiss S."/>
            <person name="Freyhult E."/>
            <person name="Fulton L."/>
            <person name="Fulton R."/>
            <person name="Garcia A.C."/>
            <person name="Gardiner A."/>
            <person name="Garfield D.A."/>
            <person name="Garvin B.E."/>
            <person name="Gibson G."/>
            <person name="Gilbert D."/>
            <person name="Gnerre S."/>
            <person name="Godfrey J."/>
            <person name="Good R."/>
            <person name="Gotea V."/>
            <person name="Gravely B."/>
            <person name="Greenberg A.J."/>
            <person name="Griffiths-Jones S."/>
            <person name="Gross S."/>
            <person name="Guigo R."/>
            <person name="Gustafson E.A."/>
            <person name="Haerty W."/>
            <person name="Hahn M.W."/>
            <person name="Halligan D.L."/>
            <person name="Halpern A.L."/>
            <person name="Halter G.M."/>
            <person name="Han M.V."/>
            <person name="Heger A."/>
            <person name="Hillier L."/>
            <person name="Hinrichs A.S."/>
            <person name="Holmes I."/>
            <person name="Hoskins R.A."/>
            <person name="Hubisz M.J."/>
            <person name="Hultmark D."/>
            <person name="Huntley M.A."/>
            <person name="Jaffe D.B."/>
            <person name="Jagadeeshan S."/>
            <person name="Jeck W.R."/>
            <person name="Johnson J."/>
            <person name="Jones C.D."/>
            <person name="Jordan W.C."/>
            <person name="Karpen G.H."/>
            <person name="Kataoka E."/>
            <person name="Keightley P.D."/>
            <person name="Kheradpour P."/>
            <person name="Kirkness E.F."/>
            <person name="Koerich L.B."/>
            <person name="Kristiansen K."/>
            <person name="Kudrna D."/>
            <person name="Kulathinal R.J."/>
            <person name="Kumar S."/>
            <person name="Kwok R."/>
            <person name="Lander E."/>
            <person name="Langley C.H."/>
            <person name="Lapoint R."/>
            <person name="Lazzaro B.P."/>
            <person name="Lee S.J."/>
            <person name="Levesque L."/>
            <person name="Li R."/>
            <person name="Lin C.F."/>
            <person name="Lin M.F."/>
            <person name="Lindblad-Toh K."/>
            <person name="Llopart A."/>
            <person name="Long M."/>
            <person name="Low L."/>
            <person name="Lozovsky E."/>
            <person name="Lu J."/>
            <person name="Luo M."/>
            <person name="Machado C.A."/>
            <person name="Makalowski W."/>
            <person name="Marzo M."/>
            <person name="Matsuda M."/>
            <person name="Matzkin L."/>
            <person name="McAllister B."/>
            <person name="McBride C.S."/>
            <person name="McKernan B."/>
            <person name="McKernan K."/>
            <person name="Mendez-Lago M."/>
            <person name="Minx P."/>
            <person name="Mollenhauer M.U."/>
            <person name="Montooth K."/>
            <person name="Mount S.M."/>
            <person name="Mu X."/>
            <person name="Myers E."/>
            <person name="Negre B."/>
            <person name="Newfeld S."/>
            <person name="Nielsen R."/>
            <person name="Noor M.A."/>
            <person name="O'Grady P."/>
            <person name="Pachter L."/>
            <person name="Papaceit M."/>
            <person name="Parisi M.J."/>
            <person name="Parisi M."/>
            <person name="Parts L."/>
            <person name="Pedersen J.S."/>
            <person name="Pesole G."/>
            <person name="Phillippy A.M."/>
            <person name="Ponting C.P."/>
            <person name="Pop M."/>
            <person name="Porcelli D."/>
            <person name="Powell J.R."/>
            <person name="Prohaska S."/>
            <person name="Pruitt K."/>
            <person name="Puig M."/>
            <person name="Quesneville H."/>
            <person name="Ram K.R."/>
            <person name="Rand D."/>
            <person name="Rasmussen M.D."/>
            <person name="Reed L.K."/>
            <person name="Reenan R."/>
            <person name="Reily A."/>
            <person name="Remington K.A."/>
            <person name="Rieger T.T."/>
            <person name="Ritchie M.G."/>
            <person name="Robin C."/>
            <person name="Rogers Y.H."/>
            <person name="Rohde C."/>
            <person name="Rozas J."/>
            <person name="Rubenfield M.J."/>
            <person name="Ruiz A."/>
            <person name="Russo S."/>
            <person name="Salzberg S.L."/>
            <person name="Sanchez-Gracia A."/>
            <person name="Saranga D.J."/>
            <person name="Sato H."/>
            <person name="Schaeffer S.W."/>
            <person name="Schatz M.C."/>
            <person name="Schlenke T."/>
            <person name="Schwartz R."/>
            <person name="Segarra C."/>
            <person name="Singh R.S."/>
            <person name="Sirot L."/>
            <person name="Sirota M."/>
            <person name="Sisneros N.B."/>
            <person name="Smith C.D."/>
            <person name="Smith T.F."/>
            <person name="Spieth J."/>
            <person name="Stage D.E."/>
            <person name="Stark A."/>
            <person name="Stephan W."/>
            <person name="Strausberg R.L."/>
            <person name="Strempel S."/>
            <person name="Sturgill D."/>
            <person name="Sutton G."/>
            <person name="Sutton G.G."/>
            <person name="Tao W."/>
            <person name="Teichmann S."/>
            <person name="Tobari Y.N."/>
            <person name="Tomimura Y."/>
            <person name="Tsolas J.M."/>
            <person name="Valente V.L."/>
            <person name="Venter E."/>
            <person name="Venter J.C."/>
            <person name="Vicario S."/>
            <person name="Vieira F.G."/>
            <person name="Vilella A.J."/>
            <person name="Villasante A."/>
            <person name="Walenz B."/>
            <person name="Wang J."/>
            <person name="Wasserman M."/>
            <person name="Watts T."/>
            <person name="Wilson D."/>
            <person name="Wilson R.K."/>
            <person name="Wing R.A."/>
            <person name="Wolfner M.F."/>
            <person name="Wong A."/>
            <person name="Wong G.K."/>
            <person name="Wu C.I."/>
            <person name="Wu G."/>
            <person name="Yamamoto D."/>
            <person name="Yang H.P."/>
            <person name="Yang S.P."/>
            <person name="Yorke J.A."/>
            <person name="Yoshida K."/>
            <person name="Zdobnov E."/>
            <person name="Zhang P."/>
            <person name="Zhang Y."/>
            <person name="Zimin A.V."/>
            <person name="Baldwin J."/>
            <person name="Abdouelleil A."/>
            <person name="Abdulkadir J."/>
            <person name="Abebe A."/>
            <person name="Abera B."/>
            <person name="Abreu J."/>
            <person name="Acer S.C."/>
            <person name="Aftuck L."/>
            <person name="Alexander A."/>
            <person name="An P."/>
            <person name="Anderson E."/>
            <person name="Anderson S."/>
            <person name="Arachi H."/>
            <person name="Azer M."/>
            <person name="Bachantsang P."/>
            <person name="Barry A."/>
            <person name="Bayul T."/>
            <person name="Berlin A."/>
            <person name="Bessette D."/>
            <person name="Bloom T."/>
            <person name="Blye J."/>
            <person name="Boguslavskiy L."/>
            <person name="Bonnet C."/>
            <person name="Boukhgalter B."/>
            <person name="Bourzgui I."/>
            <person name="Brown A."/>
            <person name="Cahill P."/>
            <person name="Channer S."/>
            <person name="Cheshatsang Y."/>
            <person name="Chuda L."/>
            <person name="Citroen M."/>
            <person name="Collymore A."/>
            <person name="Cooke P."/>
            <person name="Costello M."/>
            <person name="D'Aco K."/>
            <person name="Daza R."/>
            <person name="De Haan G."/>
            <person name="DeGray S."/>
            <person name="DeMaso C."/>
            <person name="Dhargay N."/>
            <person name="Dooley K."/>
            <person name="Dooley E."/>
            <person name="Doricent M."/>
            <person name="Dorje P."/>
            <person name="Dorjee K."/>
            <person name="Dupes A."/>
            <person name="Elong R."/>
            <person name="Falk J."/>
            <person name="Farina A."/>
            <person name="Faro S."/>
            <person name="Ferguson D."/>
            <person name="Fisher S."/>
            <person name="Foley C.D."/>
            <person name="Franke A."/>
            <person name="Friedrich D."/>
            <person name="Gadbois L."/>
            <person name="Gearin G."/>
            <person name="Gearin C.R."/>
            <person name="Giannoukos G."/>
            <person name="Goode T."/>
            <person name="Graham J."/>
            <person name="Grandbois E."/>
            <person name="Grewal S."/>
            <person name="Gyaltsen K."/>
            <person name="Hafez N."/>
            <person name="Hagos B."/>
            <person name="Hall J."/>
            <person name="Henson C."/>
            <person name="Hollinger A."/>
            <person name="Honan T."/>
            <person name="Huard M.D."/>
            <person name="Hughes L."/>
            <person name="Hurhula B."/>
            <person name="Husby M.E."/>
            <person name="Kamat A."/>
            <person name="Kanga B."/>
            <person name="Kashin S."/>
            <person name="Khazanovich D."/>
            <person name="Kisner P."/>
            <person name="Lance K."/>
            <person name="Lara M."/>
            <person name="Lee W."/>
            <person name="Lennon N."/>
            <person name="Letendre F."/>
            <person name="LeVine R."/>
            <person name="Lipovsky A."/>
            <person name="Liu X."/>
            <person name="Liu J."/>
            <person name="Liu S."/>
            <person name="Lokyitsang T."/>
            <person name="Lokyitsang Y."/>
            <person name="Lubonja R."/>
            <person name="Lui A."/>
            <person name="MacDonald P."/>
            <person name="Magnisalis V."/>
            <person name="Maru K."/>
            <person name="Matthews C."/>
            <person name="McCusker W."/>
            <person name="McDonough S."/>
            <person name="Mehta T."/>
            <person name="Meldrim J."/>
            <person name="Meneus L."/>
            <person name="Mihai O."/>
            <person name="Mihalev A."/>
            <person name="Mihova T."/>
            <person name="Mittelman R."/>
            <person name="Mlenga V."/>
            <person name="Montmayeur A."/>
            <person name="Mulrain L."/>
            <person name="Navidi A."/>
            <person name="Naylor J."/>
            <person name="Negash T."/>
            <person name="Nguyen T."/>
            <person name="Nguyen N."/>
            <person name="Nicol R."/>
            <person name="Norbu C."/>
            <person name="Norbu N."/>
            <person name="Novod N."/>
            <person name="O'Neill B."/>
            <person name="Osman S."/>
            <person name="Markiewicz E."/>
            <person name="Oyono O.L."/>
            <person name="Patti C."/>
            <person name="Phunkhang P."/>
            <person name="Pierre F."/>
            <person name="Priest M."/>
            <person name="Raghuraman S."/>
            <person name="Rege F."/>
            <person name="Reyes R."/>
            <person name="Rise C."/>
            <person name="Rogov P."/>
            <person name="Ross K."/>
            <person name="Ryan E."/>
            <person name="Settipalli S."/>
            <person name="Shea T."/>
            <person name="Sherpa N."/>
            <person name="Shi L."/>
            <person name="Shih D."/>
            <person name="Sparrow T."/>
            <person name="Spaulding J."/>
            <person name="Stalker J."/>
            <person name="Stange-Thomann N."/>
            <person name="Stavropoulos S."/>
            <person name="Stone C."/>
            <person name="Strader C."/>
            <person name="Tesfaye S."/>
            <person name="Thomson T."/>
            <person name="Thoulutsang Y."/>
            <person name="Thoulutsang D."/>
            <person name="Topham K."/>
            <person name="Topping I."/>
            <person name="Tsamla T."/>
            <person name="Vassiliev H."/>
            <person name="Vo A."/>
            <person name="Wangchuk T."/>
            <person name="Wangdi T."/>
            <person name="Weiand M."/>
            <person name="Wilkinson J."/>
            <person name="Wilson A."/>
            <person name="Yadav S."/>
            <person name="Young G."/>
            <person name="Yu Q."/>
            <person name="Zembek L."/>
            <person name="Zhong D."/>
            <person name="Zimmer A."/>
            <person name="Zwirko Z."/>
            <person name="Jaffe D.B."/>
            <person name="Alvarez P."/>
            <person name="Brockman W."/>
            <person name="Butler J."/>
            <person name="Chin C."/>
            <person name="Gnerre S."/>
            <person name="Grabherr M."/>
            <person name="Kleber M."/>
            <person name="Mauceli E."/>
            <person name="MacCallum I."/>
        </authorList>
    </citation>
    <scope>NUCLEOTIDE SEQUENCE [LARGE SCALE GENOMIC DNA]</scope>
    <source>
        <strain evidence="13">Tucson 14024-0371.13</strain>
    </source>
</reference>
<dbReference type="SMR" id="B3MM00"/>
<dbReference type="InterPro" id="IPR037094">
    <property type="entry name" value="Glyco_hydro_38_cen_sf"/>
</dbReference>
<dbReference type="GO" id="GO:0004559">
    <property type="term" value="F:alpha-mannosidase activity"/>
    <property type="evidence" value="ECO:0007669"/>
    <property type="project" value="UniProtKB-EC"/>
</dbReference>
<keyword evidence="5 10" id="KW-0378">Hydrolase</keyword>
<dbReference type="Pfam" id="PF09261">
    <property type="entry name" value="Alpha-mann_mid"/>
    <property type="match status" value="1"/>
</dbReference>
<dbReference type="GO" id="GO:0030246">
    <property type="term" value="F:carbohydrate binding"/>
    <property type="evidence" value="ECO:0007669"/>
    <property type="project" value="InterPro"/>
</dbReference>
<protein>
    <recommendedName>
        <fullName evidence="3 10">Alpha-mannosidase</fullName>
        <ecNumber evidence="10">3.2.1.-</ecNumber>
    </recommendedName>
</protein>
<dbReference type="GO" id="GO:0005764">
    <property type="term" value="C:lysosome"/>
    <property type="evidence" value="ECO:0007669"/>
    <property type="project" value="TreeGrafter"/>
</dbReference>
<dbReference type="Pfam" id="PF17677">
    <property type="entry name" value="Glyco_hydro38C2"/>
    <property type="match status" value="1"/>
</dbReference>
<dbReference type="InterPro" id="IPR000602">
    <property type="entry name" value="Glyco_hydro_38_N"/>
</dbReference>
<dbReference type="SUPFAM" id="SSF88688">
    <property type="entry name" value="Families 57/38 glycoside transferase middle domain"/>
    <property type="match status" value="1"/>
</dbReference>
<feature type="chain" id="PRO_5017852559" description="Alpha-mannosidase" evidence="10">
    <location>
        <begin position="22"/>
        <end position="978"/>
    </location>
</feature>
<dbReference type="SUPFAM" id="SSF74650">
    <property type="entry name" value="Galactose mutarotase-like"/>
    <property type="match status" value="1"/>
</dbReference>